<dbReference type="Pfam" id="PF12828">
    <property type="entry name" value="PXB"/>
    <property type="match status" value="1"/>
</dbReference>
<gene>
    <name evidence="13" type="ORF">J056_000214</name>
</gene>
<dbReference type="GO" id="GO:0035091">
    <property type="term" value="F:phosphatidylinositol binding"/>
    <property type="evidence" value="ECO:0007669"/>
    <property type="project" value="TreeGrafter"/>
</dbReference>
<proteinExistence type="inferred from homology"/>
<dbReference type="GO" id="GO:0031124">
    <property type="term" value="P:mRNA 3'-end processing"/>
    <property type="evidence" value="ECO:0007669"/>
    <property type="project" value="UniProtKB-ARBA"/>
</dbReference>
<dbReference type="Gene3D" id="3.40.50.2300">
    <property type="match status" value="2"/>
</dbReference>
<dbReference type="Proteomes" id="UP000014064">
    <property type="component" value="Unassembled WGS sequence"/>
</dbReference>
<comment type="catalytic activity">
    <reaction evidence="9">
        <text>O-phospho-L-threonyl-[protein] + H2O = L-threonyl-[protein] + phosphate</text>
        <dbReference type="Rhea" id="RHEA:47004"/>
        <dbReference type="Rhea" id="RHEA-COMP:11060"/>
        <dbReference type="Rhea" id="RHEA-COMP:11605"/>
        <dbReference type="ChEBI" id="CHEBI:15377"/>
        <dbReference type="ChEBI" id="CHEBI:30013"/>
        <dbReference type="ChEBI" id="CHEBI:43474"/>
        <dbReference type="ChEBI" id="CHEBI:61977"/>
        <dbReference type="EC" id="3.1.3.16"/>
    </reaction>
</comment>
<feature type="compositionally biased region" description="Low complexity" evidence="10">
    <location>
        <begin position="16"/>
        <end position="30"/>
    </location>
</feature>
<feature type="compositionally biased region" description="Polar residues" evidence="10">
    <location>
        <begin position="31"/>
        <end position="41"/>
    </location>
</feature>
<evidence type="ECO:0000256" key="4">
    <source>
        <dbReference type="ARBA" id="ARBA00022664"/>
    </source>
</evidence>
<dbReference type="HOGENOM" id="CLU_007382_0_0_1"/>
<keyword evidence="14" id="KW-1185">Reference proteome</keyword>
<dbReference type="eggNOG" id="KOG2424">
    <property type="taxonomic scope" value="Eukaryota"/>
</dbReference>
<dbReference type="InterPro" id="IPR024554">
    <property type="entry name" value="LEC1-like_C"/>
</dbReference>
<feature type="compositionally biased region" description="Low complexity" evidence="10">
    <location>
        <begin position="523"/>
        <end position="535"/>
    </location>
</feature>
<feature type="domain" description="PX" evidence="11">
    <location>
        <begin position="745"/>
        <end position="927"/>
    </location>
</feature>
<dbReference type="GO" id="GO:0005847">
    <property type="term" value="C:mRNA cleavage and polyadenylation specificity factor complex"/>
    <property type="evidence" value="ECO:0007669"/>
    <property type="project" value="UniProtKB-ARBA"/>
</dbReference>
<dbReference type="AlphaFoldDB" id="R9ARJ4"/>
<dbReference type="FunFam" id="3.40.50.2300:FF:000039">
    <property type="entry name" value="RNA polymerase II subunit A C-terminal domain phosphatase"/>
    <property type="match status" value="1"/>
</dbReference>
<reference evidence="14" key="1">
    <citation type="journal article" date="2013" name="BMC Genomics">
        <title>Genome and transcriptome sequencing of the halophilic fungus Wallemia ichthyophaga: haloadaptations present and absent.</title>
        <authorList>
            <person name="Zajc J."/>
            <person name="Liu Y."/>
            <person name="Dai W."/>
            <person name="Yang Z."/>
            <person name="Hu J."/>
            <person name="Gostincar C."/>
            <person name="Gunde-Cimerman N."/>
        </authorList>
    </citation>
    <scope>NUCLEOTIDE SEQUENCE [LARGE SCALE GENOMIC DNA]</scope>
    <source>
        <strain evidence="14">EXF-994 / CBS 113033</strain>
    </source>
</reference>
<keyword evidence="6" id="KW-0904">Protein phosphatase</keyword>
<dbReference type="EMBL" id="KE007224">
    <property type="protein sequence ID" value="EOR04864.1"/>
    <property type="molecule type" value="Genomic_DNA"/>
</dbReference>
<dbReference type="KEGG" id="wic:J056_000214"/>
<dbReference type="Pfam" id="PF12825">
    <property type="entry name" value="DUF3818"/>
    <property type="match status" value="2"/>
</dbReference>
<keyword evidence="4" id="KW-0507">mRNA processing</keyword>
<dbReference type="PANTHER" id="PTHR47185">
    <property type="entry name" value="PX DOMAIN-CONTAINING PROTEIN YPR097W"/>
    <property type="match status" value="1"/>
</dbReference>
<dbReference type="STRING" id="1299270.R9ARJ4"/>
<evidence type="ECO:0000256" key="2">
    <source>
        <dbReference type="ARBA" id="ARBA00008978"/>
    </source>
</evidence>
<evidence type="ECO:0000313" key="14">
    <source>
        <dbReference type="Proteomes" id="UP000014064"/>
    </source>
</evidence>
<dbReference type="PANTHER" id="PTHR47185:SF2">
    <property type="entry name" value="FUNGAL PROTEIN"/>
    <property type="match status" value="1"/>
</dbReference>
<comment type="subcellular location">
    <subcellularLocation>
        <location evidence="1">Nucleus</location>
    </subcellularLocation>
</comment>
<evidence type="ECO:0000256" key="7">
    <source>
        <dbReference type="ARBA" id="ARBA00023242"/>
    </source>
</evidence>
<keyword evidence="5" id="KW-0378">Hydrolase</keyword>
<feature type="compositionally biased region" description="Basic and acidic residues" evidence="10">
    <location>
        <begin position="1"/>
        <end position="13"/>
    </location>
</feature>
<feature type="domain" description="PX" evidence="11">
    <location>
        <begin position="934"/>
        <end position="1050"/>
    </location>
</feature>
<evidence type="ECO:0000259" key="11">
    <source>
        <dbReference type="Pfam" id="PF12825"/>
    </source>
</evidence>
<protein>
    <recommendedName>
        <fullName evidence="3">protein-serine/threonine phosphatase</fullName>
        <ecNumber evidence="3">3.1.3.16</ecNumber>
    </recommendedName>
</protein>
<evidence type="ECO:0000256" key="9">
    <source>
        <dbReference type="ARBA" id="ARBA00048336"/>
    </source>
</evidence>
<dbReference type="GO" id="GO:0008420">
    <property type="term" value="F:RNA polymerase II CTD heptapeptide repeat phosphatase activity"/>
    <property type="evidence" value="ECO:0007669"/>
    <property type="project" value="UniProtKB-ARBA"/>
</dbReference>
<organism evidence="13 14">
    <name type="scientific">Wallemia ichthyophaga (strain EXF-994 / CBS 113033)</name>
    <dbReference type="NCBI Taxonomy" id="1299270"/>
    <lineage>
        <taxon>Eukaryota</taxon>
        <taxon>Fungi</taxon>
        <taxon>Dikarya</taxon>
        <taxon>Basidiomycota</taxon>
        <taxon>Wallemiomycotina</taxon>
        <taxon>Wallemiomycetes</taxon>
        <taxon>Wallemiales</taxon>
        <taxon>Wallemiaceae</taxon>
        <taxon>Wallemia</taxon>
    </lineage>
</organism>
<evidence type="ECO:0000256" key="6">
    <source>
        <dbReference type="ARBA" id="ARBA00022912"/>
    </source>
</evidence>
<dbReference type="InterPro" id="IPR006811">
    <property type="entry name" value="RNA_pol_II_suA"/>
</dbReference>
<dbReference type="Pfam" id="PF04722">
    <property type="entry name" value="Ssu72"/>
    <property type="match status" value="1"/>
</dbReference>
<feature type="region of interest" description="Disordered" evidence="10">
    <location>
        <begin position="1"/>
        <end position="41"/>
    </location>
</feature>
<dbReference type="OrthoDB" id="2414662at2759"/>
<evidence type="ECO:0000256" key="8">
    <source>
        <dbReference type="ARBA" id="ARBA00047761"/>
    </source>
</evidence>
<evidence type="ECO:0000256" key="10">
    <source>
        <dbReference type="SAM" id="MobiDB-lite"/>
    </source>
</evidence>
<feature type="domain" description="PX-associated" evidence="12">
    <location>
        <begin position="577"/>
        <end position="696"/>
    </location>
</feature>
<comment type="catalytic activity">
    <reaction evidence="8">
        <text>O-phospho-L-seryl-[protein] + H2O = L-seryl-[protein] + phosphate</text>
        <dbReference type="Rhea" id="RHEA:20629"/>
        <dbReference type="Rhea" id="RHEA-COMP:9863"/>
        <dbReference type="Rhea" id="RHEA-COMP:11604"/>
        <dbReference type="ChEBI" id="CHEBI:15377"/>
        <dbReference type="ChEBI" id="CHEBI:29999"/>
        <dbReference type="ChEBI" id="CHEBI:43474"/>
        <dbReference type="ChEBI" id="CHEBI:83421"/>
        <dbReference type="EC" id="3.1.3.16"/>
    </reaction>
</comment>
<accession>R9ARJ4</accession>
<feature type="region of interest" description="Disordered" evidence="10">
    <location>
        <begin position="515"/>
        <end position="540"/>
    </location>
</feature>
<evidence type="ECO:0000256" key="3">
    <source>
        <dbReference type="ARBA" id="ARBA00013081"/>
    </source>
</evidence>
<comment type="similarity">
    <text evidence="2">Belongs to the SSU72 phosphatase family.</text>
</comment>
<name>R9ARJ4_WALI9</name>
<keyword evidence="7" id="KW-0539">Nucleus</keyword>
<dbReference type="EC" id="3.1.3.16" evidence="3"/>
<evidence type="ECO:0000313" key="13">
    <source>
        <dbReference type="EMBL" id="EOR04864.1"/>
    </source>
</evidence>
<sequence>MDPRLRGRVDPRRSAQIQQQQQQQKQQLQQSLEPTTSATAITSNSPKKRVFCVVCSSNQNRSMEAHKVLAKANFKVTSSGTGTAVRLPGTTIDRPNTYAFGTPYNHILKDLESKDRKLYTNNGLLAMLDRNRQIKLAPERWSDSAPNTDIVITCEERCWEAVCDDLLNREAYFNRPVHVVNVEIKDNHEEALLAGRAILDLATAMKWGILSVVAALATAAADSQVVFDSDQNLYLLGVANKDFAAGSKKNWNSSSSFDNITKGDRPSFDTANPNCWLSQYNNGAYCLNVEKSEPNSVYILDFDNKEWTKKSAELTDDDKPSLDNLEAVLDHDTNVWYGLDGDTLYSLEMGDESLIPNDTLTWNVVEQPPFTTDDYNPVIGLASNHLHFIDVPGADPGEAHLFVIHYSYFQPEAQKYGDWNQQHGKTASVFKSDNEWQTKFWFIPDSGENSYLIDVESNTTTTFDGPTKKDKKADYASTQDTLVQLTSTSELYYLDFSEEDSAEWKQVENTALPIMSNNSVTKNNGGDSNTDSNGDSTDDDSGANSITATLTALIALIIGIIFKTIRRLTYTMTAANMELNGAQLKALFDILTHVQSFNEFTLTKVPGRVSSSGYPFKPLADKPQPPSPALNYLFRQLALTLPGFNTISPELWQQVAQGLLERLAAQDLSDSFDKGLLGKRKILGQGIIVIAEYALRGVLGGLPRKNQSTYPKDARECSYDPQNPTDVQNAWSDFLQGLVYGNYVEDLIAYVEKTDNLQDLPSLYQAAHSFASATLASFLHYLFTRSPCAQSTVSLISRIHNLLPYSLVGVSTQVANAATMISGVLKIFLSRNPLGYVGIGSGNNLLQTIITSVLGKDKSNLQKQWADVERKEAENGATTAQKEAIQKYVDHATREERVEIRSQTIENNQSIIITILSREKVDLPSSEKAHSTLLTQLTLQLAIRDRYRLIDALVDTKPDLVSLCVTEALNAFEPLIRKLHKSVNLKETLEDLQIFIDDLVKIAKEQVGPRAYIDLFNKHQKNLHKFLHNLVKNAPEMKDMYLSWYMHSLNEYRTSSEDVTEEECTGAGDYSGVLQELFDQLDPQTQDKVMKELDEHVTYQNNVLNSSKQKMNDLLDRYKTEPGIGPGVFIAVWQDMIDKNPITPITMHGRVRNGADQAVQQASNIGIENQEQVDEDVIPESTEHAEDTKDTRSIPLYGEGTVRPDCATTLEALEGRFDKCLRERCM</sequence>
<dbReference type="RefSeq" id="XP_009265887.1">
    <property type="nucleotide sequence ID" value="XM_009267612.1"/>
</dbReference>
<evidence type="ECO:0000256" key="5">
    <source>
        <dbReference type="ARBA" id="ARBA00022801"/>
    </source>
</evidence>
<dbReference type="GeneID" id="20373166"/>
<evidence type="ECO:0000256" key="1">
    <source>
        <dbReference type="ARBA" id="ARBA00004123"/>
    </source>
</evidence>
<dbReference type="InterPro" id="IPR047168">
    <property type="entry name" value="LEC1-like"/>
</dbReference>
<dbReference type="InterPro" id="IPR024555">
    <property type="entry name" value="PX-associated"/>
</dbReference>
<evidence type="ECO:0000259" key="12">
    <source>
        <dbReference type="Pfam" id="PF12828"/>
    </source>
</evidence>